<reference evidence="3 4" key="1">
    <citation type="submission" date="2021-05" db="EMBL/GenBank/DDBJ databases">
        <title>Direct Submission.</title>
        <authorList>
            <person name="Li K."/>
            <person name="Gao J."/>
        </authorList>
    </citation>
    <scope>NUCLEOTIDE SEQUENCE [LARGE SCALE GENOMIC DNA]</scope>
    <source>
        <strain evidence="3 4">Mg02</strain>
    </source>
</reference>
<feature type="signal peptide" evidence="2">
    <location>
        <begin position="1"/>
        <end position="25"/>
    </location>
</feature>
<sequence length="192" mass="19888">MAIPRRTAAALAAAALTLTLAACSAADNPAEGPGSGETSLDRGGAPLESSSAPATTGGQVHTRAAGRIRQADVEVDVHTLERVGEDLVELTLTIHVIGGGLLARDLASPETSEQEVTDMAAFELVDAENGRVHRVATDSEGRCVCSRLEPSLELWPEDSLTLSATFAAPPKDVHEMDVRVPGMPTFTGVPVA</sequence>
<feature type="compositionally biased region" description="Polar residues" evidence="1">
    <location>
        <begin position="48"/>
        <end position="59"/>
    </location>
</feature>
<protein>
    <recommendedName>
        <fullName evidence="5">DUF4352 domain-containing protein</fullName>
    </recommendedName>
</protein>
<keyword evidence="4" id="KW-1185">Reference proteome</keyword>
<gene>
    <name evidence="3" type="ORF">KGD84_24140</name>
</gene>
<dbReference type="Proteomes" id="UP000676079">
    <property type="component" value="Chromosome"/>
</dbReference>
<dbReference type="PROSITE" id="PS51257">
    <property type="entry name" value="PROKAR_LIPOPROTEIN"/>
    <property type="match status" value="1"/>
</dbReference>
<accession>A0ABX8BKC4</accession>
<evidence type="ECO:0008006" key="5">
    <source>
        <dbReference type="Google" id="ProtNLM"/>
    </source>
</evidence>
<proteinExistence type="predicted"/>
<organism evidence="3 4">
    <name type="scientific">Nocardiopsis changdeensis</name>
    <dbReference type="NCBI Taxonomy" id="2831969"/>
    <lineage>
        <taxon>Bacteria</taxon>
        <taxon>Bacillati</taxon>
        <taxon>Actinomycetota</taxon>
        <taxon>Actinomycetes</taxon>
        <taxon>Streptosporangiales</taxon>
        <taxon>Nocardiopsidaceae</taxon>
        <taxon>Nocardiopsis</taxon>
    </lineage>
</organism>
<evidence type="ECO:0000256" key="1">
    <source>
        <dbReference type="SAM" id="MobiDB-lite"/>
    </source>
</evidence>
<name>A0ABX8BKC4_9ACTN</name>
<dbReference type="RefSeq" id="WP_220562695.1">
    <property type="nucleotide sequence ID" value="NZ_CP074133.1"/>
</dbReference>
<evidence type="ECO:0000313" key="4">
    <source>
        <dbReference type="Proteomes" id="UP000676079"/>
    </source>
</evidence>
<dbReference type="EMBL" id="CP074133">
    <property type="protein sequence ID" value="QUX21472.1"/>
    <property type="molecule type" value="Genomic_DNA"/>
</dbReference>
<evidence type="ECO:0000256" key="2">
    <source>
        <dbReference type="SAM" id="SignalP"/>
    </source>
</evidence>
<feature type="chain" id="PRO_5047231466" description="DUF4352 domain-containing protein" evidence="2">
    <location>
        <begin position="26"/>
        <end position="192"/>
    </location>
</feature>
<evidence type="ECO:0000313" key="3">
    <source>
        <dbReference type="EMBL" id="QUX21472.1"/>
    </source>
</evidence>
<keyword evidence="2" id="KW-0732">Signal</keyword>
<feature type="region of interest" description="Disordered" evidence="1">
    <location>
        <begin position="27"/>
        <end position="64"/>
    </location>
</feature>